<name>A0A2S7XNV3_9GAMM</name>
<protein>
    <submittedName>
        <fullName evidence="1">Uncharacterized protein</fullName>
    </submittedName>
</protein>
<dbReference type="AlphaFoldDB" id="A0A2S7XNV3"/>
<evidence type="ECO:0000313" key="1">
    <source>
        <dbReference type="EMBL" id="PQJ95419.1"/>
    </source>
</evidence>
<dbReference type="EMBL" id="PPGH01000037">
    <property type="protein sequence ID" value="PQJ95419.1"/>
    <property type="molecule type" value="Genomic_DNA"/>
</dbReference>
<dbReference type="OrthoDB" id="9801841at2"/>
<comment type="caution">
    <text evidence="1">The sequence shown here is derived from an EMBL/GenBank/DDBJ whole genome shotgun (WGS) entry which is preliminary data.</text>
</comment>
<sequence length="152" mass="16962">MIADPTQKTLEVRVLITKNQLSDLQETLEAILKAGEGTFMTPKDFFGQLRGAAAALARNPEQISQVQVGRLADVGQVGAWLDDLPYTSQVMNLTETRWLARSYAEQQEVLDAIEEKIRLYRRIHDETARWISLAPDAPKSESVTTVPLDALP</sequence>
<keyword evidence="2" id="KW-1185">Reference proteome</keyword>
<dbReference type="RefSeq" id="WP_105074448.1">
    <property type="nucleotide sequence ID" value="NZ_PPGH01000037.1"/>
</dbReference>
<dbReference type="Proteomes" id="UP000239936">
    <property type="component" value="Unassembled WGS sequence"/>
</dbReference>
<organism evidence="1 2">
    <name type="scientific">Chromatium okenii</name>
    <dbReference type="NCBI Taxonomy" id="61644"/>
    <lineage>
        <taxon>Bacteria</taxon>
        <taxon>Pseudomonadati</taxon>
        <taxon>Pseudomonadota</taxon>
        <taxon>Gammaproteobacteria</taxon>
        <taxon>Chromatiales</taxon>
        <taxon>Chromatiaceae</taxon>
        <taxon>Chromatium</taxon>
    </lineage>
</organism>
<evidence type="ECO:0000313" key="2">
    <source>
        <dbReference type="Proteomes" id="UP000239936"/>
    </source>
</evidence>
<proteinExistence type="predicted"/>
<gene>
    <name evidence="1" type="ORF">CXB77_14495</name>
</gene>
<accession>A0A2S7XNV3</accession>
<reference evidence="1 2" key="1">
    <citation type="submission" date="2018-01" db="EMBL/GenBank/DDBJ databases">
        <title>The complete genome sequence of Chromatium okenii LaCa, a purple sulfur bacterium with a turbulent life.</title>
        <authorList>
            <person name="Luedin S.M."/>
            <person name="Liechti N."/>
            <person name="Storelli N."/>
            <person name="Danza F."/>
            <person name="Wittwer M."/>
            <person name="Pothier J.F."/>
            <person name="Tonolla M.A."/>
        </authorList>
    </citation>
    <scope>NUCLEOTIDE SEQUENCE [LARGE SCALE GENOMIC DNA]</scope>
    <source>
        <strain evidence="1 2">LaCa</strain>
    </source>
</reference>